<dbReference type="AlphaFoldDB" id="A0AAV9BMD7"/>
<dbReference type="PANTHER" id="PTHR20961">
    <property type="entry name" value="GLYCOSYLTRANSFERASE"/>
    <property type="match status" value="1"/>
</dbReference>
<feature type="transmembrane region" description="Helical" evidence="6">
    <location>
        <begin position="52"/>
        <end position="74"/>
    </location>
</feature>
<reference evidence="8" key="1">
    <citation type="journal article" date="2023" name="Nat. Commun.">
        <title>Diploid and tetraploid genomes of Acorus and the evolution of monocots.</title>
        <authorList>
            <person name="Ma L."/>
            <person name="Liu K.W."/>
            <person name="Li Z."/>
            <person name="Hsiao Y.Y."/>
            <person name="Qi Y."/>
            <person name="Fu T."/>
            <person name="Tang G.D."/>
            <person name="Zhang D."/>
            <person name="Sun W.H."/>
            <person name="Liu D.K."/>
            <person name="Li Y."/>
            <person name="Chen G.Z."/>
            <person name="Liu X.D."/>
            <person name="Liao X.Y."/>
            <person name="Jiang Y.T."/>
            <person name="Yu X."/>
            <person name="Hao Y."/>
            <person name="Huang J."/>
            <person name="Zhao X.W."/>
            <person name="Ke S."/>
            <person name="Chen Y.Y."/>
            <person name="Wu W.L."/>
            <person name="Hsu J.L."/>
            <person name="Lin Y.F."/>
            <person name="Huang M.D."/>
            <person name="Li C.Y."/>
            <person name="Huang L."/>
            <person name="Wang Z.W."/>
            <person name="Zhao X."/>
            <person name="Zhong W.Y."/>
            <person name="Peng D.H."/>
            <person name="Ahmad S."/>
            <person name="Lan S."/>
            <person name="Zhang J.S."/>
            <person name="Tsai W.C."/>
            <person name="Van de Peer Y."/>
            <person name="Liu Z.J."/>
        </authorList>
    </citation>
    <scope>NUCLEOTIDE SEQUENCE</scope>
    <source>
        <strain evidence="8">SCP</strain>
    </source>
</reference>
<keyword evidence="4" id="KW-0808">Transferase</keyword>
<evidence type="ECO:0000313" key="9">
    <source>
        <dbReference type="Proteomes" id="UP001179952"/>
    </source>
</evidence>
<comment type="pathway">
    <text evidence="2">Glycan metabolism.</text>
</comment>
<evidence type="ECO:0000256" key="3">
    <source>
        <dbReference type="ARBA" id="ARBA00022676"/>
    </source>
</evidence>
<accession>A0AAV9BMD7</accession>
<feature type="domain" description="Glycosyltransferase 61 catalytic" evidence="7">
    <location>
        <begin position="287"/>
        <end position="382"/>
    </location>
</feature>
<keyword evidence="6" id="KW-1133">Transmembrane helix</keyword>
<gene>
    <name evidence="8" type="ORF">QJS04_geneDACA016551</name>
</gene>
<organism evidence="8 9">
    <name type="scientific">Acorus gramineus</name>
    <name type="common">Dwarf sweet flag</name>
    <dbReference type="NCBI Taxonomy" id="55184"/>
    <lineage>
        <taxon>Eukaryota</taxon>
        <taxon>Viridiplantae</taxon>
        <taxon>Streptophyta</taxon>
        <taxon>Embryophyta</taxon>
        <taxon>Tracheophyta</taxon>
        <taxon>Spermatophyta</taxon>
        <taxon>Magnoliopsida</taxon>
        <taxon>Liliopsida</taxon>
        <taxon>Acoraceae</taxon>
        <taxon>Acorus</taxon>
    </lineage>
</organism>
<protein>
    <recommendedName>
        <fullName evidence="7">Glycosyltransferase 61 catalytic domain-containing protein</fullName>
    </recommendedName>
</protein>
<proteinExistence type="predicted"/>
<sequence>MVKHYLIRHHPKPNSNSSTLESQHSFKHHHHLFMEYYNFPNYKKSKPKLFRLFFLFVALCFFCKYSLCFHLGLFGTNPSPTHCSSAVNNNICCDRTGFRSDVCYMRGDVRTHSASASLVLHDPSLGNTTTQSEEELIRPYTRKWETSVMSTIDELHLVVSGNQSRRSSCDVVHDVPAVVFSTGGYTGNVYHEFNDGILPLFITSKRFNKKVVFLIVEYHNWWVTKYADVVSRLSDHPPIDFSGDNRTHCFPEAIVGLSIHDELSIDPKRTHDNRTTIFHFRAFLDEVYRPRARALLIQVEQTPQSKPRLTIVSRNGSRAITNERELAALGERIGFKVAILRPERTTELAEIYGVLNASDAMVGVHGAAMTHFLFMRPGTVFVQVVPLGTDWAAENYYGEPAVKMGLKYIGYKIKQKESSLYMEYERDDPVLSDPESVNAKGWETTKRVYLDGQNVSLDLKRFRKRLVRAYEYLMVSKRRLLG</sequence>
<dbReference type="EMBL" id="JAUJYN010000002">
    <property type="protein sequence ID" value="KAK1277815.1"/>
    <property type="molecule type" value="Genomic_DNA"/>
</dbReference>
<evidence type="ECO:0000256" key="6">
    <source>
        <dbReference type="SAM" id="Phobius"/>
    </source>
</evidence>
<evidence type="ECO:0000259" key="7">
    <source>
        <dbReference type="Pfam" id="PF04577"/>
    </source>
</evidence>
<keyword evidence="6" id="KW-0812">Transmembrane</keyword>
<evidence type="ECO:0000313" key="8">
    <source>
        <dbReference type="EMBL" id="KAK1277815.1"/>
    </source>
</evidence>
<evidence type="ECO:0000256" key="5">
    <source>
        <dbReference type="ARBA" id="ARBA00023180"/>
    </source>
</evidence>
<reference evidence="8" key="2">
    <citation type="submission" date="2023-06" db="EMBL/GenBank/DDBJ databases">
        <authorList>
            <person name="Ma L."/>
            <person name="Liu K.-W."/>
            <person name="Li Z."/>
            <person name="Hsiao Y.-Y."/>
            <person name="Qi Y."/>
            <person name="Fu T."/>
            <person name="Tang G."/>
            <person name="Zhang D."/>
            <person name="Sun W.-H."/>
            <person name="Liu D.-K."/>
            <person name="Li Y."/>
            <person name="Chen G.-Z."/>
            <person name="Liu X.-D."/>
            <person name="Liao X.-Y."/>
            <person name="Jiang Y.-T."/>
            <person name="Yu X."/>
            <person name="Hao Y."/>
            <person name="Huang J."/>
            <person name="Zhao X.-W."/>
            <person name="Ke S."/>
            <person name="Chen Y.-Y."/>
            <person name="Wu W.-L."/>
            <person name="Hsu J.-L."/>
            <person name="Lin Y.-F."/>
            <person name="Huang M.-D."/>
            <person name="Li C.-Y."/>
            <person name="Huang L."/>
            <person name="Wang Z.-W."/>
            <person name="Zhao X."/>
            <person name="Zhong W.-Y."/>
            <person name="Peng D.-H."/>
            <person name="Ahmad S."/>
            <person name="Lan S."/>
            <person name="Zhang J.-S."/>
            <person name="Tsai W.-C."/>
            <person name="Van De Peer Y."/>
            <person name="Liu Z.-J."/>
        </authorList>
    </citation>
    <scope>NUCLEOTIDE SEQUENCE</scope>
    <source>
        <strain evidence="8">SCP</strain>
        <tissue evidence="8">Leaves</tissue>
    </source>
</reference>
<name>A0AAV9BMD7_ACOGR</name>
<keyword evidence="3" id="KW-0328">Glycosyltransferase</keyword>
<comment type="caution">
    <text evidence="8">The sequence shown here is derived from an EMBL/GenBank/DDBJ whole genome shotgun (WGS) entry which is preliminary data.</text>
</comment>
<dbReference type="InterPro" id="IPR007657">
    <property type="entry name" value="Glycosyltransferase_61"/>
</dbReference>
<keyword evidence="9" id="KW-1185">Reference proteome</keyword>
<comment type="subcellular location">
    <subcellularLocation>
        <location evidence="1">Golgi apparatus membrane</location>
        <topology evidence="1">Single-pass type II membrane protein</topology>
    </subcellularLocation>
</comment>
<dbReference type="Pfam" id="PF04577">
    <property type="entry name" value="Glyco_transf_61"/>
    <property type="match status" value="1"/>
</dbReference>
<evidence type="ECO:0000256" key="4">
    <source>
        <dbReference type="ARBA" id="ARBA00022679"/>
    </source>
</evidence>
<dbReference type="InterPro" id="IPR049625">
    <property type="entry name" value="Glyco_transf_61_cat"/>
</dbReference>
<dbReference type="PANTHER" id="PTHR20961:SF124">
    <property type="entry name" value="GLYCOSYLTRANSFERASE"/>
    <property type="match status" value="1"/>
</dbReference>
<keyword evidence="6" id="KW-0472">Membrane</keyword>
<dbReference type="GO" id="GO:0016763">
    <property type="term" value="F:pentosyltransferase activity"/>
    <property type="evidence" value="ECO:0007669"/>
    <property type="project" value="UniProtKB-ARBA"/>
</dbReference>
<evidence type="ECO:0000256" key="1">
    <source>
        <dbReference type="ARBA" id="ARBA00004323"/>
    </source>
</evidence>
<dbReference type="Proteomes" id="UP001179952">
    <property type="component" value="Unassembled WGS sequence"/>
</dbReference>
<evidence type="ECO:0000256" key="2">
    <source>
        <dbReference type="ARBA" id="ARBA00004881"/>
    </source>
</evidence>
<keyword evidence="5" id="KW-0325">Glycoprotein</keyword>
<dbReference type="GO" id="GO:0000139">
    <property type="term" value="C:Golgi membrane"/>
    <property type="evidence" value="ECO:0007669"/>
    <property type="project" value="UniProtKB-SubCell"/>
</dbReference>